<organism evidence="2 3">
    <name type="scientific">Penicillium thymicola</name>
    <dbReference type="NCBI Taxonomy" id="293382"/>
    <lineage>
        <taxon>Eukaryota</taxon>
        <taxon>Fungi</taxon>
        <taxon>Dikarya</taxon>
        <taxon>Ascomycota</taxon>
        <taxon>Pezizomycotina</taxon>
        <taxon>Eurotiomycetes</taxon>
        <taxon>Eurotiomycetidae</taxon>
        <taxon>Eurotiales</taxon>
        <taxon>Aspergillaceae</taxon>
        <taxon>Penicillium</taxon>
    </lineage>
</organism>
<feature type="region of interest" description="Disordered" evidence="1">
    <location>
        <begin position="207"/>
        <end position="312"/>
    </location>
</feature>
<sequence>MILPYKDDRQSQTPSPPQIAYLSHLNSRQPDPNASMSTPSRQKKNFSRHAWTHDDVNASRRLSDIGEELSPTRSEGFGDSDEQDLASSPLLHEHDDQNDQNRDNPTWSSSNSTISAGSRRASASKDVSEAHNGRDESPVHPEVARAQATAVVGTAGGSSVPASNAVASAAAEGKGPGEEFSSAILSSEAERILENAKKRLNLMENNLTRARSTTPRTAASPSPSNSGFQPMGMHQPVGGLYRSISRTDPKNSSLRRQSLIASQDTTNNRHSRVHSETNIPSDSSLSNDSKRMSRSVSAMGASTSSSLHTDNRSFQYAPTRAYLTHRSSVSSIQPPIHLNDQGQQDQMPQSPVSTEDSSPDSPHGLGISSDEGSKSSPDGFSPVYSSFGPPSRAQSQLQVRDLQYQMKGLHIKISSLKVKTQEDNLRRRSLQSLRTPSPLTAADHWYANALELRDDQSSRDSDPRRDGSSENTRDASNNAGAEDRRRSDERAAGNTSKHAENWKGNEPAEYADDQSVAETMYEDAEEGDFDEVDREALDEILREPLDDDFENEMEAFPDVPSHMDATPHEMREDAFDYEHFILHSALGNYTQQLRRVSNSSNGSVETTRPTYARHSRTNSNMSASTVATFATANEGERPDDEDDIDSVMYWDRRFNHELRHGHGHSHSQSHAHGYSHQPSPIQEVEVEGDRSETPRGPRYGHSGDANPMDPNNLTPQKHTGRSSSATAGSATPNSLVSSLVSTVRAASSTPSVGGINDDDTQMLEALFASLGNVCMDLQAITTSEDPDVKAARVLRRRLDAARRVLEGELDA</sequence>
<feature type="region of interest" description="Disordered" evidence="1">
    <location>
        <begin position="1"/>
        <end position="147"/>
    </location>
</feature>
<name>A0AAI9TCG3_PENTH</name>
<reference evidence="2" key="1">
    <citation type="submission" date="2015-06" db="EMBL/GenBank/DDBJ databases">
        <authorList>
            <person name="Nguyen H."/>
        </authorList>
    </citation>
    <scope>NUCLEOTIDE SEQUENCE</scope>
    <source>
        <strain evidence="2">DAOM 180753</strain>
    </source>
</reference>
<feature type="compositionally biased region" description="Low complexity" evidence="1">
    <location>
        <begin position="208"/>
        <end position="224"/>
    </location>
</feature>
<feature type="region of interest" description="Disordered" evidence="1">
    <location>
        <begin position="325"/>
        <end position="397"/>
    </location>
</feature>
<protein>
    <submittedName>
        <fullName evidence="2">Uncharacterized protein</fullName>
    </submittedName>
</protein>
<feature type="region of interest" description="Disordered" evidence="1">
    <location>
        <begin position="659"/>
        <end position="733"/>
    </location>
</feature>
<feature type="compositionally biased region" description="Low complexity" evidence="1">
    <location>
        <begin position="721"/>
        <end position="731"/>
    </location>
</feature>
<comment type="caution">
    <text evidence="2">The sequence shown here is derived from an EMBL/GenBank/DDBJ whole genome shotgun (WGS) entry which is preliminary data.</text>
</comment>
<evidence type="ECO:0000313" key="3">
    <source>
        <dbReference type="Proteomes" id="UP001227192"/>
    </source>
</evidence>
<evidence type="ECO:0000256" key="1">
    <source>
        <dbReference type="SAM" id="MobiDB-lite"/>
    </source>
</evidence>
<feature type="compositionally biased region" description="Basic and acidic residues" evidence="1">
    <location>
        <begin position="51"/>
        <end position="64"/>
    </location>
</feature>
<feature type="compositionally biased region" description="Basic and acidic residues" evidence="1">
    <location>
        <begin position="1"/>
        <end position="10"/>
    </location>
</feature>
<feature type="compositionally biased region" description="Low complexity" evidence="1">
    <location>
        <begin position="294"/>
        <end position="306"/>
    </location>
</feature>
<feature type="compositionally biased region" description="Polar residues" evidence="1">
    <location>
        <begin position="596"/>
        <end position="609"/>
    </location>
</feature>
<proteinExistence type="predicted"/>
<dbReference type="Proteomes" id="UP001227192">
    <property type="component" value="Unassembled WGS sequence"/>
</dbReference>
<feature type="compositionally biased region" description="Basic and acidic residues" evidence="1">
    <location>
        <begin position="91"/>
        <end position="102"/>
    </location>
</feature>
<feature type="compositionally biased region" description="Basic and acidic residues" evidence="1">
    <location>
        <begin position="451"/>
        <end position="473"/>
    </location>
</feature>
<gene>
    <name evidence="2" type="ORF">VN97_g8604</name>
</gene>
<feature type="compositionally biased region" description="Polar residues" evidence="1">
    <location>
        <begin position="276"/>
        <end position="287"/>
    </location>
</feature>
<keyword evidence="3" id="KW-1185">Reference proteome</keyword>
<feature type="compositionally biased region" description="Polar residues" evidence="1">
    <location>
        <begin position="24"/>
        <end position="40"/>
    </location>
</feature>
<feature type="compositionally biased region" description="Basic and acidic residues" evidence="1">
    <location>
        <begin position="481"/>
        <end position="503"/>
    </location>
</feature>
<feature type="region of interest" description="Disordered" evidence="1">
    <location>
        <begin position="451"/>
        <end position="510"/>
    </location>
</feature>
<reference evidence="2" key="2">
    <citation type="journal article" date="2016" name="Fungal Biol.">
        <title>Ochratoxin A production by Penicillium thymicola.</title>
        <authorList>
            <person name="Nguyen H.D.T."/>
            <person name="McMullin D.R."/>
            <person name="Ponomareva E."/>
            <person name="Riley R."/>
            <person name="Pomraning K.R."/>
            <person name="Baker S.E."/>
            <person name="Seifert K.A."/>
        </authorList>
    </citation>
    <scope>NUCLEOTIDE SEQUENCE</scope>
    <source>
        <strain evidence="2">DAOM 180753</strain>
    </source>
</reference>
<feature type="compositionally biased region" description="Polar residues" evidence="1">
    <location>
        <begin position="340"/>
        <end position="360"/>
    </location>
</feature>
<dbReference type="AlphaFoldDB" id="A0AAI9TCG3"/>
<feature type="compositionally biased region" description="Polar residues" evidence="1">
    <location>
        <begin position="103"/>
        <end position="116"/>
    </location>
</feature>
<feature type="compositionally biased region" description="Polar residues" evidence="1">
    <location>
        <begin position="244"/>
        <end position="268"/>
    </location>
</feature>
<feature type="region of interest" description="Disordered" evidence="1">
    <location>
        <begin position="596"/>
        <end position="624"/>
    </location>
</feature>
<feature type="compositionally biased region" description="Basic and acidic residues" evidence="1">
    <location>
        <begin position="126"/>
        <end position="143"/>
    </location>
</feature>
<evidence type="ECO:0000313" key="2">
    <source>
        <dbReference type="EMBL" id="KAJ9484765.1"/>
    </source>
</evidence>
<dbReference type="EMBL" id="LACB01000313">
    <property type="protein sequence ID" value="KAJ9484765.1"/>
    <property type="molecule type" value="Genomic_DNA"/>
</dbReference>
<accession>A0AAI9TCG3</accession>